<evidence type="ECO:0000313" key="5">
    <source>
        <dbReference type="EMBL" id="QHS88718.1"/>
    </source>
</evidence>
<dbReference type="InterPro" id="IPR036412">
    <property type="entry name" value="HAD-like_sf"/>
</dbReference>
<dbReference type="Gene3D" id="1.10.150.240">
    <property type="entry name" value="Putative phosphatase, domain 2"/>
    <property type="match status" value="1"/>
</dbReference>
<keyword evidence="4" id="KW-0119">Carbohydrate metabolism</keyword>
<comment type="cofactor">
    <cofactor evidence="1">
        <name>Mg(2+)</name>
        <dbReference type="ChEBI" id="CHEBI:18420"/>
    </cofactor>
</comment>
<organism evidence="5">
    <name type="scientific">viral metagenome</name>
    <dbReference type="NCBI Taxonomy" id="1070528"/>
    <lineage>
        <taxon>unclassified sequences</taxon>
        <taxon>metagenomes</taxon>
        <taxon>organismal metagenomes</taxon>
    </lineage>
</organism>
<sequence>MNYFINKYDLFIFDLDDTLVKTENFHYNAWLNILRRELGNDFYIDFDFFISKFHSVKSDNIKSYLINELGIQNYEEIIQKKNKYYLDIINRDKTNIILIEGALELIEKIIEQNKKFVIVSNSVKSNIDYFSELFPILKKSSKNYYRELLTNKKPHPECYLKVVEDFPDNRMVGFEDSVTGIHAMTQVKTIDTIFINNSSYYYYSYIIKNYNLSNILENYNSLKNL</sequence>
<dbReference type="PANTHER" id="PTHR46193">
    <property type="entry name" value="6-PHOSPHOGLUCONATE PHOSPHATASE"/>
    <property type="match status" value="1"/>
</dbReference>
<evidence type="ECO:0000256" key="1">
    <source>
        <dbReference type="ARBA" id="ARBA00001946"/>
    </source>
</evidence>
<dbReference type="SFLD" id="SFLDG01129">
    <property type="entry name" value="C1.5:_HAD__Beta-PGM__Phosphata"/>
    <property type="match status" value="1"/>
</dbReference>
<reference evidence="5" key="1">
    <citation type="journal article" date="2020" name="Nature">
        <title>Giant virus diversity and host interactions through global metagenomics.</title>
        <authorList>
            <person name="Schulz F."/>
            <person name="Roux S."/>
            <person name="Paez-Espino D."/>
            <person name="Jungbluth S."/>
            <person name="Walsh D.A."/>
            <person name="Denef V.J."/>
            <person name="McMahon K.D."/>
            <person name="Konstantinidis K.T."/>
            <person name="Eloe-Fadrosh E.A."/>
            <person name="Kyrpides N.C."/>
            <person name="Woyke T."/>
        </authorList>
    </citation>
    <scope>NUCLEOTIDE SEQUENCE</scope>
    <source>
        <strain evidence="5">GVMAG-M-3300010158-59</strain>
    </source>
</reference>
<dbReference type="InterPro" id="IPR023198">
    <property type="entry name" value="PGP-like_dom2"/>
</dbReference>
<name>A0A6C0BB40_9ZZZZ</name>
<keyword evidence="3" id="KW-0460">Magnesium</keyword>
<dbReference type="SFLD" id="SFLDS00003">
    <property type="entry name" value="Haloacid_Dehalogenase"/>
    <property type="match status" value="1"/>
</dbReference>
<dbReference type="CDD" id="cd07505">
    <property type="entry name" value="HAD_BPGM-like"/>
    <property type="match status" value="1"/>
</dbReference>
<evidence type="ECO:0000256" key="2">
    <source>
        <dbReference type="ARBA" id="ARBA00022723"/>
    </source>
</evidence>
<dbReference type="InterPro" id="IPR041492">
    <property type="entry name" value="HAD_2"/>
</dbReference>
<dbReference type="SUPFAM" id="SSF56784">
    <property type="entry name" value="HAD-like"/>
    <property type="match status" value="1"/>
</dbReference>
<dbReference type="InterPro" id="IPR051600">
    <property type="entry name" value="Beta-PGM-like"/>
</dbReference>
<dbReference type="AlphaFoldDB" id="A0A6C0BB40"/>
<accession>A0A6C0BB40</accession>
<proteinExistence type="predicted"/>
<protein>
    <recommendedName>
        <fullName evidence="6">FCP1 homology domain-containing protein</fullName>
    </recommendedName>
</protein>
<dbReference type="PANTHER" id="PTHR46193:SF18">
    <property type="entry name" value="HEXITOL PHOSPHATASE B"/>
    <property type="match status" value="1"/>
</dbReference>
<dbReference type="GO" id="GO:0046872">
    <property type="term" value="F:metal ion binding"/>
    <property type="evidence" value="ECO:0007669"/>
    <property type="project" value="UniProtKB-KW"/>
</dbReference>
<evidence type="ECO:0008006" key="6">
    <source>
        <dbReference type="Google" id="ProtNLM"/>
    </source>
</evidence>
<dbReference type="GO" id="GO:0003824">
    <property type="term" value="F:catalytic activity"/>
    <property type="evidence" value="ECO:0007669"/>
    <property type="project" value="UniProtKB-ARBA"/>
</dbReference>
<keyword evidence="2" id="KW-0479">Metal-binding</keyword>
<dbReference type="EMBL" id="MN739102">
    <property type="protein sequence ID" value="QHS88718.1"/>
    <property type="molecule type" value="Genomic_DNA"/>
</dbReference>
<dbReference type="InterPro" id="IPR023214">
    <property type="entry name" value="HAD_sf"/>
</dbReference>
<dbReference type="Gene3D" id="3.40.50.1000">
    <property type="entry name" value="HAD superfamily/HAD-like"/>
    <property type="match status" value="1"/>
</dbReference>
<dbReference type="Pfam" id="PF13419">
    <property type="entry name" value="HAD_2"/>
    <property type="match status" value="1"/>
</dbReference>
<evidence type="ECO:0000256" key="3">
    <source>
        <dbReference type="ARBA" id="ARBA00022842"/>
    </source>
</evidence>
<evidence type="ECO:0000256" key="4">
    <source>
        <dbReference type="ARBA" id="ARBA00023277"/>
    </source>
</evidence>